<comment type="cofactor">
    <cofactor evidence="6">
        <name>Zn(2+)</name>
        <dbReference type="ChEBI" id="CHEBI:29105"/>
    </cofactor>
</comment>
<keyword evidence="1 6" id="KW-0831">Ubiquinone biosynthesis</keyword>
<evidence type="ECO:0000256" key="5">
    <source>
        <dbReference type="ARBA" id="ARBA00023239"/>
    </source>
</evidence>
<keyword evidence="6" id="KW-0479">Metal-binding</keyword>
<feature type="binding site" evidence="6">
    <location>
        <position position="107"/>
    </location>
    <ligand>
        <name>Zn(2+)</name>
        <dbReference type="ChEBI" id="CHEBI:29105"/>
    </ligand>
</feature>
<evidence type="ECO:0000313" key="7">
    <source>
        <dbReference type="EMBL" id="OAF71326.1"/>
    </source>
</evidence>
<dbReference type="PANTHER" id="PTHR12922:SF7">
    <property type="entry name" value="UBIQUINONE BIOSYNTHESIS PROTEIN COQ4 HOMOLOG, MITOCHONDRIAL"/>
    <property type="match status" value="1"/>
</dbReference>
<gene>
    <name evidence="7" type="ORF">A3Q56_00926</name>
</gene>
<keyword evidence="8" id="KW-1185">Reference proteome</keyword>
<keyword evidence="4 6" id="KW-0472">Membrane</keyword>
<dbReference type="GO" id="GO:0031314">
    <property type="term" value="C:extrinsic component of mitochondrial inner membrane"/>
    <property type="evidence" value="ECO:0007669"/>
    <property type="project" value="UniProtKB-UniRule"/>
</dbReference>
<feature type="binding site" evidence="6">
    <location>
        <position position="108"/>
    </location>
    <ligand>
        <name>Zn(2+)</name>
        <dbReference type="ChEBI" id="CHEBI:29105"/>
    </ligand>
</feature>
<keyword evidence="6" id="KW-0862">Zinc</keyword>
<dbReference type="PANTHER" id="PTHR12922">
    <property type="entry name" value="UBIQUINONE BIOSYNTHESIS PROTEIN"/>
    <property type="match status" value="1"/>
</dbReference>
<dbReference type="Proteomes" id="UP000078046">
    <property type="component" value="Unassembled WGS sequence"/>
</dbReference>
<comment type="catalytic activity">
    <reaction evidence="6">
        <text>a 4-hydroxy-3-methoxy-5-(all-trans-polyprenyl)benzoate + H(+) = a 2-methoxy-6-(all-trans-polyprenyl)phenol + CO2</text>
        <dbReference type="Rhea" id="RHEA:81179"/>
        <dbReference type="Rhea" id="RHEA-COMP:9551"/>
        <dbReference type="Rhea" id="RHEA-COMP:10931"/>
        <dbReference type="ChEBI" id="CHEBI:15378"/>
        <dbReference type="ChEBI" id="CHEBI:16526"/>
        <dbReference type="ChEBI" id="CHEBI:62731"/>
        <dbReference type="ChEBI" id="CHEBI:84443"/>
        <dbReference type="EC" id="4.1.1.130"/>
    </reaction>
</comment>
<dbReference type="GO" id="GO:0008270">
    <property type="term" value="F:zinc ion binding"/>
    <property type="evidence" value="ECO:0007669"/>
    <property type="project" value="UniProtKB-UniRule"/>
</dbReference>
<dbReference type="EC" id="4.1.1.130" evidence="6"/>
<name>A0A177BAQ0_9BILA</name>
<evidence type="ECO:0000256" key="2">
    <source>
        <dbReference type="ARBA" id="ARBA00022792"/>
    </source>
</evidence>
<feature type="binding site" evidence="6">
    <location>
        <position position="123"/>
    </location>
    <ligand>
        <name>Zn(2+)</name>
        <dbReference type="ChEBI" id="CHEBI:29105"/>
    </ligand>
</feature>
<proteinExistence type="inferred from homology"/>
<organism evidence="7 8">
    <name type="scientific">Intoshia linei</name>
    <dbReference type="NCBI Taxonomy" id="1819745"/>
    <lineage>
        <taxon>Eukaryota</taxon>
        <taxon>Metazoa</taxon>
        <taxon>Spiralia</taxon>
        <taxon>Lophotrochozoa</taxon>
        <taxon>Mesozoa</taxon>
        <taxon>Orthonectida</taxon>
        <taxon>Rhopaluridae</taxon>
        <taxon>Intoshia</taxon>
    </lineage>
</organism>
<dbReference type="EMBL" id="LWCA01000061">
    <property type="protein sequence ID" value="OAF71326.1"/>
    <property type="molecule type" value="Genomic_DNA"/>
</dbReference>
<evidence type="ECO:0000256" key="4">
    <source>
        <dbReference type="ARBA" id="ARBA00023136"/>
    </source>
</evidence>
<evidence type="ECO:0000256" key="6">
    <source>
        <dbReference type="HAMAP-Rule" id="MF_03111"/>
    </source>
</evidence>
<dbReference type="Pfam" id="PF05019">
    <property type="entry name" value="Coq4"/>
    <property type="match status" value="1"/>
</dbReference>
<dbReference type="UniPathway" id="UPA00232"/>
<evidence type="ECO:0000313" key="8">
    <source>
        <dbReference type="Proteomes" id="UP000078046"/>
    </source>
</evidence>
<comment type="function">
    <text evidence="6">Lyase that catalyzes the C1-decarboxylation of 4-hydroxy-3-methoxy-5-(all-trans-polyprenyl)benzoic acid into 2-methoxy-6-(all-trans-polyprenyl)phenol during ubiquinone biosynthesis.</text>
</comment>
<evidence type="ECO:0000256" key="3">
    <source>
        <dbReference type="ARBA" id="ARBA00023128"/>
    </source>
</evidence>
<protein>
    <recommendedName>
        <fullName evidence="6">Ubiquinone biosynthesis protein COQ4 homolog, mitochondrial</fullName>
    </recommendedName>
    <alternativeName>
        <fullName evidence="6">4-hydroxy-3-methoxy-5-polyprenylbenzoate decarboxylase</fullName>
        <ecNumber evidence="6">4.1.1.130</ecNumber>
    </alternativeName>
    <alternativeName>
        <fullName evidence="6">Coenzyme Q biosynthesis protein 4 homolog</fullName>
    </alternativeName>
</protein>
<keyword evidence="3 6" id="KW-0496">Mitochondrion</keyword>
<dbReference type="HAMAP" id="MF_03111">
    <property type="entry name" value="Coq4"/>
    <property type="match status" value="1"/>
</dbReference>
<dbReference type="InterPro" id="IPR007715">
    <property type="entry name" value="Coq4"/>
</dbReference>
<reference evidence="7 8" key="1">
    <citation type="submission" date="2016-04" db="EMBL/GenBank/DDBJ databases">
        <title>The genome of Intoshia linei affirms orthonectids as highly simplified spiralians.</title>
        <authorList>
            <person name="Mikhailov K.V."/>
            <person name="Slusarev G.S."/>
            <person name="Nikitin M.A."/>
            <person name="Logacheva M.D."/>
            <person name="Penin A."/>
            <person name="Aleoshin V."/>
            <person name="Panchin Y.V."/>
        </authorList>
    </citation>
    <scope>NUCLEOTIDE SEQUENCE [LARGE SCALE GENOMIC DNA]</scope>
    <source>
        <strain evidence="7">Intl2013</strain>
        <tissue evidence="7">Whole animal</tissue>
    </source>
</reference>
<comment type="similarity">
    <text evidence="6">Belongs to the COQ4 family.</text>
</comment>
<dbReference type="OrthoDB" id="4249at2759"/>
<sequence length="211" mass="25040">MCLFHPERGDMVATFGEVSASCFVQNLHSKMLKNKIGCKILREKPILSTKYLNIEYEKLRCLPKDTFGYVYYQFMKSNNINMDDRPPIQFVNDVELAYVMLRYRQIHDFIHTLTNQPTNLIGEITVKIIEAYQTKLPMCVLGSIFAPLRLKNKHFHFFLKHNLYWAIKTAAMSPLFINVYYEKEWNTPINELRDRLKIYNIPNTPMKKLYK</sequence>
<comment type="subunit">
    <text evidence="6">Component of a multi-subunit COQ enzyme complex.</text>
</comment>
<comment type="subcellular location">
    <subcellularLocation>
        <location evidence="6">Mitochondrion inner membrane</location>
        <topology evidence="6">Peripheral membrane protein</topology>
        <orientation evidence="6">Matrix side</orientation>
    </subcellularLocation>
</comment>
<accession>A0A177BAQ0</accession>
<feature type="binding site" evidence="6">
    <location>
        <position position="111"/>
    </location>
    <ligand>
        <name>Zn(2+)</name>
        <dbReference type="ChEBI" id="CHEBI:29105"/>
    </ligand>
</feature>
<dbReference type="GO" id="GO:0120539">
    <property type="term" value="F:4-hydroxy-3-methoxy-5-polyprenylbenzoate decarboxylase activity"/>
    <property type="evidence" value="ECO:0007669"/>
    <property type="project" value="UniProtKB-EC"/>
</dbReference>
<dbReference type="InterPro" id="IPR027540">
    <property type="entry name" value="Coq4_euk"/>
</dbReference>
<comment type="caution">
    <text evidence="7">The sequence shown here is derived from an EMBL/GenBank/DDBJ whole genome shotgun (WGS) entry which is preliminary data.</text>
</comment>
<keyword evidence="5 6" id="KW-0456">Lyase</keyword>
<evidence type="ECO:0000256" key="1">
    <source>
        <dbReference type="ARBA" id="ARBA00022688"/>
    </source>
</evidence>
<keyword evidence="2 6" id="KW-0999">Mitochondrion inner membrane</keyword>
<comment type="pathway">
    <text evidence="6">Cofactor biosynthesis; ubiquinone biosynthesis.</text>
</comment>
<dbReference type="AlphaFoldDB" id="A0A177BAQ0"/>